<feature type="compositionally biased region" description="Polar residues" evidence="9">
    <location>
        <begin position="1246"/>
        <end position="1263"/>
    </location>
</feature>
<keyword evidence="7" id="KW-0804">Transcription</keyword>
<feature type="domain" description="Major facilitator superfamily (MFS) profile" evidence="11">
    <location>
        <begin position="1"/>
        <end position="477"/>
    </location>
</feature>
<feature type="region of interest" description="Disordered" evidence="9">
    <location>
        <begin position="230"/>
        <end position="257"/>
    </location>
</feature>
<evidence type="ECO:0000256" key="4">
    <source>
        <dbReference type="ARBA" id="ARBA00022833"/>
    </source>
</evidence>
<dbReference type="InterPro" id="IPR052202">
    <property type="entry name" value="Yeast_MetPath_Reg"/>
</dbReference>
<dbReference type="Gene3D" id="1.20.1250.20">
    <property type="entry name" value="MFS general substrate transporter like domains"/>
    <property type="match status" value="1"/>
</dbReference>
<dbReference type="Proteomes" id="UP001172684">
    <property type="component" value="Unassembled WGS sequence"/>
</dbReference>
<feature type="region of interest" description="Disordered" evidence="9">
    <location>
        <begin position="710"/>
        <end position="738"/>
    </location>
</feature>
<accession>A0ABQ9P293</accession>
<evidence type="ECO:0000313" key="12">
    <source>
        <dbReference type="EMBL" id="KAJ9667669.1"/>
    </source>
</evidence>
<evidence type="ECO:0000256" key="10">
    <source>
        <dbReference type="SAM" id="Phobius"/>
    </source>
</evidence>
<dbReference type="InterPro" id="IPR036259">
    <property type="entry name" value="MFS_trans_sf"/>
</dbReference>
<feature type="transmembrane region" description="Helical" evidence="10">
    <location>
        <begin position="323"/>
        <end position="345"/>
    </location>
</feature>
<evidence type="ECO:0000256" key="8">
    <source>
        <dbReference type="ARBA" id="ARBA00023242"/>
    </source>
</evidence>
<keyword evidence="10" id="KW-1133">Transmembrane helix</keyword>
<dbReference type="CDD" id="cd12148">
    <property type="entry name" value="fungal_TF_MHR"/>
    <property type="match status" value="1"/>
</dbReference>
<feature type="transmembrane region" description="Helical" evidence="10">
    <location>
        <begin position="82"/>
        <end position="106"/>
    </location>
</feature>
<keyword evidence="10" id="KW-0812">Transmembrane</keyword>
<feature type="region of interest" description="Disordered" evidence="9">
    <location>
        <begin position="815"/>
        <end position="838"/>
    </location>
</feature>
<comment type="caution">
    <text evidence="12">The sequence shown here is derived from an EMBL/GenBank/DDBJ whole genome shotgun (WGS) entry which is preliminary data.</text>
</comment>
<feature type="transmembrane region" description="Helical" evidence="10">
    <location>
        <begin position="157"/>
        <end position="181"/>
    </location>
</feature>
<keyword evidence="6" id="KW-0238">DNA-binding</keyword>
<feature type="compositionally biased region" description="Polar residues" evidence="9">
    <location>
        <begin position="1172"/>
        <end position="1202"/>
    </location>
</feature>
<feature type="compositionally biased region" description="Basic and acidic residues" evidence="9">
    <location>
        <begin position="531"/>
        <end position="551"/>
    </location>
</feature>
<dbReference type="PANTHER" id="PTHR47782">
    <property type="entry name" value="ZN(II)2CYS6 TRANSCRIPTION FACTOR (EUROFUNG)-RELATED"/>
    <property type="match status" value="1"/>
</dbReference>
<dbReference type="SUPFAM" id="SSF103473">
    <property type="entry name" value="MFS general substrate transporter"/>
    <property type="match status" value="1"/>
</dbReference>
<dbReference type="InterPro" id="IPR007219">
    <property type="entry name" value="XnlR_reg_dom"/>
</dbReference>
<sequence length="1388" mass="153595">MSIFPYIYYMVLSFNISHDEHQTAIYAGMVTSAFAFAEFSTGLLWGRLSDKVGRKPILLTGLAGTGLSMLMFGFAPNLPVALVARALGGLLNGNIGVLQTTVAEVVTVEAHQPRAYSIMPFVWCLGSIIGAGLGGTLAEPVKNYPSAFQSGTLFDHYPYLLPNLVCAFVVVCSLVVGILFLEETHEDKKHRRDLGLELGQWILCKVCRRPEERISDKVGYFEETLSFLAEDDHDQPPGYRSTEASPRPSYAQVSSPEPPRAMSLREALTPQVSLIIVGYGILAFHTMSFEQLFPVLLSREESNGAVTLPFKFTGGFALSTKKIGFILSAQGVFQMISQIFIFPIISKRLGFLWTFRFVVFAYPFLHFLTPYLALLPEQLRMPGVYFILIWKVTAQTLAFPTIQIMLANAAPSKKVLGALNGAAASSASLCRALGPTLSGAVQSLGLNLGYSGLPWWVCATIALSGAIESLWMRDSKRNYVHYLETRVSYLESRLQDNNLDYAPPEDFALGFKPNGRIGSLHGDDGPSLNAHGHDRTVSIDNTEEHSRENERYDRDKLNKLVSNIGMVSVQGASDPRYLGSTSGISFARVVFAAVKSSVSGSNSERGSVRGTKSVAAVPAAGGTSMRDSFFGLHTKPTIRQAPFPDEELGRKLLDLYFEHANPQIPILHRPEFMKMFARVYGSDERTRTARESYMLNIVFAIGAGIIMGSSKAESPSHDSFPPSSKKRRVSRSEQHQPEEYHASAIVHLESFLSSGPATDRPDGFGGGLEELQAVLLLAGFALLRPVAPGLWYIVGVAVRLGVDLGLHYEDGVDIDDTPSEEAPIDGMKGPSRSTPAKIDARERGRREWVRDLRRRLWWCVYSLDRLVSTCVGRPFGITDQVVTTEFPSLLDDNHITTGGFLEPLSGSEKPSYKFVSHHYFRLRLLQSEILQVLQHRQAQQARANGANEGNRFMHTKLPSPFLQKFSSFRQWRQDIDRRLWEWIQSAPNQLDTGVQFSPLFLELNYWQAVIMLYRQSLTVPAVLAGELRSANEDVSSPSVVNVEEQEDEEYIFLKVAEAGQKVLKLYRQLHRVHLVNYTFLATHHLFMAGISFLYAIWHSPVVRSHLQSLDEVDFTVLAATSVLSDLIEKCPPAEACRDAFDRMSKATIQMCLSTTGFGPQALAHLAKLKPPSSESPSVYTSDQADTFGSGQSYTHSSQNQQRRQPRFDMNLKDLFVDDETEVRSFGSVRSLRSMPPPLQAQLQQPSHQRAMSQTLKSEPSAYSNADSLVSPTLLQQYSMSTSTSLSPNVPQPAQPHQLQISPFQITNQTPYTNFAQNIQSTYPDFGGFNDLDFLDSFPVNGANASNGDNPNTLDLGFGMGFDGNHDWADGNGLDIFDGFFFGGNGGGL</sequence>
<dbReference type="PANTHER" id="PTHR47782:SF1">
    <property type="entry name" value="PYRIMIDINE PATHWAY REGULATORY PROTEIN 1"/>
    <property type="match status" value="1"/>
</dbReference>
<evidence type="ECO:0000256" key="9">
    <source>
        <dbReference type="SAM" id="MobiDB-lite"/>
    </source>
</evidence>
<dbReference type="InterPro" id="IPR020846">
    <property type="entry name" value="MFS_dom"/>
</dbReference>
<comment type="subcellular location">
    <subcellularLocation>
        <location evidence="2">Membrane</location>
        <topology evidence="2">Multi-pass membrane protein</topology>
    </subcellularLocation>
    <subcellularLocation>
        <location evidence="1">Nucleus</location>
    </subcellularLocation>
</comment>
<evidence type="ECO:0000256" key="6">
    <source>
        <dbReference type="ARBA" id="ARBA00023125"/>
    </source>
</evidence>
<keyword evidence="10" id="KW-0472">Membrane</keyword>
<feature type="region of interest" description="Disordered" evidence="9">
    <location>
        <begin position="1227"/>
        <end position="1263"/>
    </location>
</feature>
<dbReference type="InterPro" id="IPR011701">
    <property type="entry name" value="MFS"/>
</dbReference>
<dbReference type="EMBL" id="JAPDRL010000011">
    <property type="protein sequence ID" value="KAJ9667669.1"/>
    <property type="molecule type" value="Genomic_DNA"/>
</dbReference>
<dbReference type="SMART" id="SM00906">
    <property type="entry name" value="Fungal_trans"/>
    <property type="match status" value="1"/>
</dbReference>
<dbReference type="Pfam" id="PF04082">
    <property type="entry name" value="Fungal_trans"/>
    <property type="match status" value="1"/>
</dbReference>
<organism evidence="12 13">
    <name type="scientific">Coniosporium apollinis</name>
    <dbReference type="NCBI Taxonomy" id="61459"/>
    <lineage>
        <taxon>Eukaryota</taxon>
        <taxon>Fungi</taxon>
        <taxon>Dikarya</taxon>
        <taxon>Ascomycota</taxon>
        <taxon>Pezizomycotina</taxon>
        <taxon>Dothideomycetes</taxon>
        <taxon>Dothideomycetes incertae sedis</taxon>
        <taxon>Coniosporium</taxon>
    </lineage>
</organism>
<evidence type="ECO:0000256" key="2">
    <source>
        <dbReference type="ARBA" id="ARBA00004141"/>
    </source>
</evidence>
<dbReference type="Pfam" id="PF07690">
    <property type="entry name" value="MFS_1"/>
    <property type="match status" value="1"/>
</dbReference>
<protein>
    <recommendedName>
        <fullName evidence="11">Major facilitator superfamily (MFS) profile domain-containing protein</fullName>
    </recommendedName>
</protein>
<feature type="region of interest" description="Disordered" evidence="9">
    <location>
        <begin position="523"/>
        <end position="551"/>
    </location>
</feature>
<evidence type="ECO:0000313" key="13">
    <source>
        <dbReference type="Proteomes" id="UP001172684"/>
    </source>
</evidence>
<evidence type="ECO:0000259" key="11">
    <source>
        <dbReference type="PROSITE" id="PS50850"/>
    </source>
</evidence>
<evidence type="ECO:0000256" key="3">
    <source>
        <dbReference type="ARBA" id="ARBA00022723"/>
    </source>
</evidence>
<gene>
    <name evidence="12" type="ORF">H2201_002204</name>
</gene>
<reference evidence="12" key="1">
    <citation type="submission" date="2022-10" db="EMBL/GenBank/DDBJ databases">
        <title>Culturing micro-colonial fungi from biological soil crusts in the Mojave desert and describing Neophaeococcomyces mojavensis, and introducing the new genera and species Taxawa tesnikishii.</title>
        <authorList>
            <person name="Kurbessoian T."/>
            <person name="Stajich J.E."/>
        </authorList>
    </citation>
    <scope>NUCLEOTIDE SEQUENCE</scope>
    <source>
        <strain evidence="12">TK_1</strain>
    </source>
</reference>
<dbReference type="CDD" id="cd17330">
    <property type="entry name" value="MFS_SLC46_TetA_like"/>
    <property type="match status" value="1"/>
</dbReference>
<keyword evidence="3" id="KW-0479">Metal-binding</keyword>
<keyword evidence="13" id="KW-1185">Reference proteome</keyword>
<keyword evidence="8" id="KW-0539">Nucleus</keyword>
<evidence type="ECO:0000256" key="5">
    <source>
        <dbReference type="ARBA" id="ARBA00023015"/>
    </source>
</evidence>
<proteinExistence type="predicted"/>
<evidence type="ECO:0000256" key="1">
    <source>
        <dbReference type="ARBA" id="ARBA00004123"/>
    </source>
</evidence>
<feature type="transmembrane region" description="Helical" evidence="10">
    <location>
        <begin position="57"/>
        <end position="76"/>
    </location>
</feature>
<feature type="transmembrane region" description="Helical" evidence="10">
    <location>
        <begin position="118"/>
        <end position="137"/>
    </location>
</feature>
<feature type="region of interest" description="Disordered" evidence="9">
    <location>
        <begin position="1169"/>
        <end position="1206"/>
    </location>
</feature>
<feature type="transmembrane region" description="Helical" evidence="10">
    <location>
        <begin position="24"/>
        <end position="45"/>
    </location>
</feature>
<dbReference type="PROSITE" id="PS50850">
    <property type="entry name" value="MFS"/>
    <property type="match status" value="1"/>
</dbReference>
<feature type="transmembrane region" description="Helical" evidence="10">
    <location>
        <begin position="351"/>
        <end position="372"/>
    </location>
</feature>
<keyword evidence="5" id="KW-0805">Transcription regulation</keyword>
<name>A0ABQ9P293_9PEZI</name>
<keyword evidence="4" id="KW-0862">Zinc</keyword>
<dbReference type="CDD" id="cd14723">
    <property type="entry name" value="ZIP_Ppr1"/>
    <property type="match status" value="1"/>
</dbReference>
<evidence type="ECO:0000256" key="7">
    <source>
        <dbReference type="ARBA" id="ARBA00023163"/>
    </source>
</evidence>